<dbReference type="AlphaFoldDB" id="A0AAV7NI04"/>
<feature type="region of interest" description="Disordered" evidence="1">
    <location>
        <begin position="67"/>
        <end position="87"/>
    </location>
</feature>
<organism evidence="2 3">
    <name type="scientific">Pleurodeles waltl</name>
    <name type="common">Iberian ribbed newt</name>
    <dbReference type="NCBI Taxonomy" id="8319"/>
    <lineage>
        <taxon>Eukaryota</taxon>
        <taxon>Metazoa</taxon>
        <taxon>Chordata</taxon>
        <taxon>Craniata</taxon>
        <taxon>Vertebrata</taxon>
        <taxon>Euteleostomi</taxon>
        <taxon>Amphibia</taxon>
        <taxon>Batrachia</taxon>
        <taxon>Caudata</taxon>
        <taxon>Salamandroidea</taxon>
        <taxon>Salamandridae</taxon>
        <taxon>Pleurodelinae</taxon>
        <taxon>Pleurodeles</taxon>
    </lineage>
</organism>
<name>A0AAV7NI04_PLEWA</name>
<evidence type="ECO:0000313" key="2">
    <source>
        <dbReference type="EMBL" id="KAJ1115680.1"/>
    </source>
</evidence>
<sequence>MVLVHKSPQYSWEGSNDNDNSLCLLETSYSQAKIIGLVTQAPTHSTRNTLSPSLLLLAPLAQLQGLPSRNAETGDPKLTLPGSQSVTRRREERILTLASLSFKPSPGWGPGAQTHADPAVKATAAFPSLTRPDSQTGARRRDEETPHPRPFILQAVARGGARGDNQTRIRREETSATFPSRDRGKVCSQCKTRGFGVTSVRREFTAAR</sequence>
<reference evidence="2" key="1">
    <citation type="journal article" date="2022" name="bioRxiv">
        <title>Sequencing and chromosome-scale assembly of the giantPleurodeles waltlgenome.</title>
        <authorList>
            <person name="Brown T."/>
            <person name="Elewa A."/>
            <person name="Iarovenko S."/>
            <person name="Subramanian E."/>
            <person name="Araus A.J."/>
            <person name="Petzold A."/>
            <person name="Susuki M."/>
            <person name="Suzuki K.-i.T."/>
            <person name="Hayashi T."/>
            <person name="Toyoda A."/>
            <person name="Oliveira C."/>
            <person name="Osipova E."/>
            <person name="Leigh N.D."/>
            <person name="Simon A."/>
            <person name="Yun M.H."/>
        </authorList>
    </citation>
    <scope>NUCLEOTIDE SEQUENCE</scope>
    <source>
        <strain evidence="2">20211129_DDA</strain>
        <tissue evidence="2">Liver</tissue>
    </source>
</reference>
<evidence type="ECO:0000256" key="1">
    <source>
        <dbReference type="SAM" id="MobiDB-lite"/>
    </source>
</evidence>
<accession>A0AAV7NI04</accession>
<protein>
    <submittedName>
        <fullName evidence="2">Uncharacterized protein</fullName>
    </submittedName>
</protein>
<feature type="region of interest" description="Disordered" evidence="1">
    <location>
        <begin position="124"/>
        <end position="186"/>
    </location>
</feature>
<feature type="compositionally biased region" description="Basic and acidic residues" evidence="1">
    <location>
        <begin position="165"/>
        <end position="185"/>
    </location>
</feature>
<evidence type="ECO:0000313" key="3">
    <source>
        <dbReference type="Proteomes" id="UP001066276"/>
    </source>
</evidence>
<gene>
    <name evidence="2" type="ORF">NDU88_003902</name>
</gene>
<dbReference type="Proteomes" id="UP001066276">
    <property type="component" value="Chromosome 8"/>
</dbReference>
<dbReference type="EMBL" id="JANPWB010000012">
    <property type="protein sequence ID" value="KAJ1115680.1"/>
    <property type="molecule type" value="Genomic_DNA"/>
</dbReference>
<keyword evidence="3" id="KW-1185">Reference proteome</keyword>
<proteinExistence type="predicted"/>
<comment type="caution">
    <text evidence="2">The sequence shown here is derived from an EMBL/GenBank/DDBJ whole genome shotgun (WGS) entry which is preliminary data.</text>
</comment>